<dbReference type="OrthoDB" id="6479761at2"/>
<dbReference type="AlphaFoldDB" id="K8WYJ1"/>
<dbReference type="PATRIC" id="fig|1141662.3.peg.1550"/>
<dbReference type="EMBL" id="AKKL01000020">
    <property type="protein sequence ID" value="EKT62442.1"/>
    <property type="molecule type" value="Genomic_DNA"/>
</dbReference>
<organism evidence="1 2">
    <name type="scientific">Providencia burhodogranariea DSM 19968</name>
    <dbReference type="NCBI Taxonomy" id="1141662"/>
    <lineage>
        <taxon>Bacteria</taxon>
        <taxon>Pseudomonadati</taxon>
        <taxon>Pseudomonadota</taxon>
        <taxon>Gammaproteobacteria</taxon>
        <taxon>Enterobacterales</taxon>
        <taxon>Morganellaceae</taxon>
        <taxon>Providencia</taxon>
    </lineage>
</organism>
<protein>
    <submittedName>
        <fullName evidence="1">Uncharacterized protein</fullName>
    </submittedName>
</protein>
<dbReference type="HOGENOM" id="CLU_091000_0_0_6"/>
<sequence>MKKYHVIGVMVLNLILKKRLSLGVNFRSDYPDESVSLVERLNCNNIEICIKTEELVEVLSIKFKGELPKEDFFVFYTWRAIIADYAYRIWNKNKNITIPLTEDICFLTEGLEEVNSLPIGLIDIHKYMRFGDVRFTRKEIITIRMLLFHCKIKEISAFHGCSEASEHKRIQRIKQKLNCPYASSSRLFTILRTKGITLACLEGLITYR</sequence>
<evidence type="ECO:0000313" key="2">
    <source>
        <dbReference type="Proteomes" id="UP000009336"/>
    </source>
</evidence>
<dbReference type="RefSeq" id="WP_008911553.1">
    <property type="nucleotide sequence ID" value="NZ_KB233222.1"/>
</dbReference>
<comment type="caution">
    <text evidence="1">The sequence shown here is derived from an EMBL/GenBank/DDBJ whole genome shotgun (WGS) entry which is preliminary data.</text>
</comment>
<gene>
    <name evidence="1" type="ORF">OOA_07640</name>
</gene>
<proteinExistence type="predicted"/>
<reference evidence="1 2" key="1">
    <citation type="journal article" date="2012" name="BMC Genomics">
        <title>Comparative genomics of bacteria in the genus Providencia isolated from wild Drosophila melanogaster.</title>
        <authorList>
            <person name="Galac M.R."/>
            <person name="Lazzaro B.P."/>
        </authorList>
    </citation>
    <scope>NUCLEOTIDE SEQUENCE [LARGE SCALE GENOMIC DNA]</scope>
    <source>
        <strain evidence="1 2">DSM 19968</strain>
    </source>
</reference>
<evidence type="ECO:0000313" key="1">
    <source>
        <dbReference type="EMBL" id="EKT62442.1"/>
    </source>
</evidence>
<keyword evidence="2" id="KW-1185">Reference proteome</keyword>
<name>K8WYJ1_9GAMM</name>
<dbReference type="eggNOG" id="ENOG5033TTS">
    <property type="taxonomic scope" value="Bacteria"/>
</dbReference>
<dbReference type="Proteomes" id="UP000009336">
    <property type="component" value="Unassembled WGS sequence"/>
</dbReference>
<accession>K8WYJ1</accession>